<comment type="catalytic activity">
    <reaction evidence="1">
        <text>Exonucleolytic cleavage in the 3'- to 5'-direction to yield nucleoside 5'-phosphates.</text>
        <dbReference type="EC" id="3.1.11.2"/>
    </reaction>
</comment>
<dbReference type="InterPro" id="IPR005135">
    <property type="entry name" value="Endo/exonuclease/phosphatase"/>
</dbReference>
<evidence type="ECO:0000256" key="4">
    <source>
        <dbReference type="ARBA" id="ARBA00022723"/>
    </source>
</evidence>
<feature type="active site" description="Proton acceptor" evidence="9">
    <location>
        <position position="238"/>
    </location>
</feature>
<feature type="binding site" evidence="10">
    <location>
        <position position="19"/>
    </location>
    <ligand>
        <name>Mg(2+)</name>
        <dbReference type="ChEBI" id="CHEBI:18420"/>
        <label>1</label>
    </ligand>
</feature>
<dbReference type="PANTHER" id="PTHR22748">
    <property type="entry name" value="AP ENDONUCLEASE"/>
    <property type="match status" value="1"/>
</dbReference>
<keyword evidence="7 10" id="KW-0460">Magnesium</keyword>
<reference evidence="13" key="1">
    <citation type="submission" date="2025-08" db="UniProtKB">
        <authorList>
            <consortium name="Ensembl"/>
        </authorList>
    </citation>
    <scope>IDENTIFICATION</scope>
</reference>
<dbReference type="GO" id="GO:0008081">
    <property type="term" value="F:phosphoric diester hydrolase activity"/>
    <property type="evidence" value="ECO:0007669"/>
    <property type="project" value="TreeGrafter"/>
</dbReference>
<accession>A0A8C5PV52</accession>
<dbReference type="GeneTree" id="ENSGT01120000273551"/>
<dbReference type="GO" id="GO:0006284">
    <property type="term" value="P:base-excision repair"/>
    <property type="evidence" value="ECO:0007669"/>
    <property type="project" value="TreeGrafter"/>
</dbReference>
<dbReference type="SUPFAM" id="SSF56219">
    <property type="entry name" value="DNase I-like"/>
    <property type="match status" value="1"/>
</dbReference>
<feature type="site" description="Important for catalytic activity" evidence="11">
    <location>
        <position position="213"/>
    </location>
</feature>
<evidence type="ECO:0000256" key="7">
    <source>
        <dbReference type="ARBA" id="ARBA00022842"/>
    </source>
</evidence>
<dbReference type="Ensembl" id="ENSLLET00000029589.1">
    <property type="protein sequence ID" value="ENSLLEP00000028479.1"/>
    <property type="gene ID" value="ENSLLEG00000018110.1"/>
</dbReference>
<dbReference type="CDD" id="cd09076">
    <property type="entry name" value="L1-EN"/>
    <property type="match status" value="1"/>
</dbReference>
<proteinExistence type="inferred from homology"/>
<evidence type="ECO:0000256" key="1">
    <source>
        <dbReference type="ARBA" id="ARBA00000493"/>
    </source>
</evidence>
<evidence type="ECO:0000256" key="6">
    <source>
        <dbReference type="ARBA" id="ARBA00022801"/>
    </source>
</evidence>
<dbReference type="InterPro" id="IPR036691">
    <property type="entry name" value="Endo/exonu/phosph_ase_sf"/>
</dbReference>
<feature type="domain" description="Endonuclease/exonuclease/phosphatase" evidence="12">
    <location>
        <begin position="16"/>
        <end position="238"/>
    </location>
</feature>
<keyword evidence="4 10" id="KW-0479">Metal-binding</keyword>
<evidence type="ECO:0000256" key="9">
    <source>
        <dbReference type="PIRSR" id="PIRSR604808-1"/>
    </source>
</evidence>
<feature type="site" description="Interaction with DNA substrate" evidence="11">
    <location>
        <position position="238"/>
    </location>
</feature>
<evidence type="ECO:0000256" key="11">
    <source>
        <dbReference type="PIRSR" id="PIRSR604808-3"/>
    </source>
</evidence>
<evidence type="ECO:0000313" key="13">
    <source>
        <dbReference type="Ensembl" id="ENSLLEP00000028479.1"/>
    </source>
</evidence>
<keyword evidence="14" id="KW-1185">Reference proteome</keyword>
<dbReference type="InterPro" id="IPR004808">
    <property type="entry name" value="AP_endonuc_1"/>
</dbReference>
<evidence type="ECO:0000256" key="10">
    <source>
        <dbReference type="PIRSR" id="PIRSR604808-2"/>
    </source>
</evidence>
<keyword evidence="6" id="KW-0378">Hydrolase</keyword>
<dbReference type="GO" id="GO:0046872">
    <property type="term" value="F:metal ion binding"/>
    <property type="evidence" value="ECO:0007669"/>
    <property type="project" value="UniProtKB-KW"/>
</dbReference>
<keyword evidence="10" id="KW-0464">Manganese</keyword>
<dbReference type="PANTHER" id="PTHR22748:SF26">
    <property type="entry name" value="ENDONUCLEASE_EXONUCLEASE_PHOSPHATASE DOMAIN-CONTAINING PROTEIN"/>
    <property type="match status" value="1"/>
</dbReference>
<evidence type="ECO:0000256" key="3">
    <source>
        <dbReference type="ARBA" id="ARBA00012115"/>
    </source>
</evidence>
<dbReference type="Pfam" id="PF03372">
    <property type="entry name" value="Exo_endo_phos"/>
    <property type="match status" value="1"/>
</dbReference>
<feature type="site" description="Transition state stabilizer" evidence="11">
    <location>
        <position position="151"/>
    </location>
</feature>
<evidence type="ECO:0000256" key="8">
    <source>
        <dbReference type="ARBA" id="ARBA00023204"/>
    </source>
</evidence>
<evidence type="ECO:0000313" key="14">
    <source>
        <dbReference type="Proteomes" id="UP000694569"/>
    </source>
</evidence>
<reference evidence="13" key="2">
    <citation type="submission" date="2025-09" db="UniProtKB">
        <authorList>
            <consortium name="Ensembl"/>
        </authorList>
    </citation>
    <scope>IDENTIFICATION</scope>
</reference>
<name>A0A8C5PV52_9ANUR</name>
<dbReference type="Proteomes" id="UP000694569">
    <property type="component" value="Unplaced"/>
</dbReference>
<evidence type="ECO:0000256" key="5">
    <source>
        <dbReference type="ARBA" id="ARBA00022763"/>
    </source>
</evidence>
<organism evidence="13 14">
    <name type="scientific">Leptobrachium leishanense</name>
    <name type="common">Leishan spiny toad</name>
    <dbReference type="NCBI Taxonomy" id="445787"/>
    <lineage>
        <taxon>Eukaryota</taxon>
        <taxon>Metazoa</taxon>
        <taxon>Chordata</taxon>
        <taxon>Craniata</taxon>
        <taxon>Vertebrata</taxon>
        <taxon>Euteleostomi</taxon>
        <taxon>Amphibia</taxon>
        <taxon>Batrachia</taxon>
        <taxon>Anura</taxon>
        <taxon>Pelobatoidea</taxon>
        <taxon>Megophryidae</taxon>
        <taxon>Leptobrachium</taxon>
    </lineage>
</organism>
<dbReference type="OrthoDB" id="9909359at2759"/>
<dbReference type="GO" id="GO:0008311">
    <property type="term" value="F:double-stranded DNA 3'-5' DNA exonuclease activity"/>
    <property type="evidence" value="ECO:0007669"/>
    <property type="project" value="UniProtKB-EC"/>
</dbReference>
<dbReference type="AlphaFoldDB" id="A0A8C5PV52"/>
<feature type="active site" evidence="9">
    <location>
        <position position="119"/>
    </location>
</feature>
<dbReference type="Gene3D" id="3.60.10.10">
    <property type="entry name" value="Endonuclease/exonuclease/phosphatase"/>
    <property type="match status" value="1"/>
</dbReference>
<sequence length="276" mass="31216">MTSLEPPTLKASLRLLSWNVEGLNSPVKRKKILAHLATLKPDVVFLQETHWSSPDNHLRSPWIGYQTSAPFTNKKRGTAILLNKSLPFTVLDEVNDPQGRFTIVMMSVLGETYLLVNVYAPHPPHLQFFSDLYATLLQYTFTHCIIGGDFNAVLDPVLDRSRVGTSSASLRASVGPLFLKDHLALFDAWRYINPEGRDYSFYSHPHDSFSRIDMFLLSSSCYHSVVDATIGMIHISDHAPVTLDLQLKMPLPRSRNWRFPTSLLHSSDFKAHLELS</sequence>
<dbReference type="GO" id="GO:0005634">
    <property type="term" value="C:nucleus"/>
    <property type="evidence" value="ECO:0007669"/>
    <property type="project" value="TreeGrafter"/>
</dbReference>
<dbReference type="EC" id="3.1.11.2" evidence="3"/>
<keyword evidence="8" id="KW-0234">DNA repair</keyword>
<evidence type="ECO:0000256" key="2">
    <source>
        <dbReference type="ARBA" id="ARBA00007092"/>
    </source>
</evidence>
<evidence type="ECO:0000259" key="12">
    <source>
        <dbReference type="Pfam" id="PF03372"/>
    </source>
</evidence>
<feature type="binding site" evidence="10">
    <location>
        <position position="237"/>
    </location>
    <ligand>
        <name>Mg(2+)</name>
        <dbReference type="ChEBI" id="CHEBI:18420"/>
        <label>1</label>
    </ligand>
</feature>
<feature type="binding site" evidence="10">
    <location>
        <position position="48"/>
    </location>
    <ligand>
        <name>Mg(2+)</name>
        <dbReference type="ChEBI" id="CHEBI:18420"/>
        <label>1</label>
    </ligand>
</feature>
<feature type="binding site" evidence="10">
    <location>
        <position position="151"/>
    </location>
    <ligand>
        <name>Mg(2+)</name>
        <dbReference type="ChEBI" id="CHEBI:18420"/>
        <label>1</label>
    </ligand>
</feature>
<comment type="similarity">
    <text evidence="2">Belongs to the DNA repair enzymes AP/ExoA family.</text>
</comment>
<dbReference type="GO" id="GO:0003906">
    <property type="term" value="F:DNA-(apurinic or apyrimidinic site) endonuclease activity"/>
    <property type="evidence" value="ECO:0007669"/>
    <property type="project" value="TreeGrafter"/>
</dbReference>
<protein>
    <recommendedName>
        <fullName evidence="3">exodeoxyribonuclease III</fullName>
        <ecNumber evidence="3">3.1.11.2</ecNumber>
    </recommendedName>
</protein>
<feature type="active site" description="Proton donor/acceptor" evidence="9">
    <location>
        <position position="149"/>
    </location>
</feature>
<keyword evidence="5" id="KW-0227">DNA damage</keyword>
<feature type="binding site" evidence="10">
    <location>
        <position position="238"/>
    </location>
    <ligand>
        <name>Mg(2+)</name>
        <dbReference type="ChEBI" id="CHEBI:18420"/>
        <label>1</label>
    </ligand>
</feature>
<feature type="binding site" evidence="10">
    <location>
        <position position="149"/>
    </location>
    <ligand>
        <name>Mg(2+)</name>
        <dbReference type="ChEBI" id="CHEBI:18420"/>
        <label>1</label>
    </ligand>
</feature>
<comment type="cofactor">
    <cofactor evidence="10">
        <name>Mg(2+)</name>
        <dbReference type="ChEBI" id="CHEBI:18420"/>
    </cofactor>
    <cofactor evidence="10">
        <name>Mn(2+)</name>
        <dbReference type="ChEBI" id="CHEBI:29035"/>
    </cofactor>
    <text evidence="10">Probably binds two magnesium or manganese ions per subunit.</text>
</comment>